<evidence type="ECO:0000256" key="3">
    <source>
        <dbReference type="ARBA" id="ARBA00022741"/>
    </source>
</evidence>
<dbReference type="Pfam" id="PF02540">
    <property type="entry name" value="NAD_synthase"/>
    <property type="match status" value="2"/>
</dbReference>
<dbReference type="UniPathway" id="UPA00253"/>
<dbReference type="GO" id="GO:0004359">
    <property type="term" value="F:glutaminase activity"/>
    <property type="evidence" value="ECO:0007669"/>
    <property type="project" value="InterPro"/>
</dbReference>
<feature type="domain" description="NAD/GMP synthase" evidence="8">
    <location>
        <begin position="24"/>
        <end position="107"/>
    </location>
</feature>
<dbReference type="GO" id="GO:0008795">
    <property type="term" value="F:NAD+ synthase activity"/>
    <property type="evidence" value="ECO:0007669"/>
    <property type="project" value="UniProtKB-EC"/>
</dbReference>
<evidence type="ECO:0000256" key="5">
    <source>
        <dbReference type="ARBA" id="ARBA00023027"/>
    </source>
</evidence>
<feature type="domain" description="NAD/GMP synthase" evidence="8">
    <location>
        <begin position="171"/>
        <end position="308"/>
    </location>
</feature>
<organism evidence="9 10">
    <name type="scientific">candidate division WOR-3 bacterium JGI_Cruoil_03_51_56</name>
    <dbReference type="NCBI Taxonomy" id="1973747"/>
    <lineage>
        <taxon>Bacteria</taxon>
        <taxon>Bacteria division WOR-3</taxon>
    </lineage>
</organism>
<accession>A0A235BUC2</accession>
<evidence type="ECO:0000313" key="10">
    <source>
        <dbReference type="Proteomes" id="UP000215559"/>
    </source>
</evidence>
<evidence type="ECO:0000256" key="6">
    <source>
        <dbReference type="RuleBase" id="RU003811"/>
    </source>
</evidence>
<dbReference type="InterPro" id="IPR003694">
    <property type="entry name" value="NAD_synthase"/>
</dbReference>
<dbReference type="AlphaFoldDB" id="A0A235BUC2"/>
<dbReference type="Proteomes" id="UP000215559">
    <property type="component" value="Unassembled WGS sequence"/>
</dbReference>
<dbReference type="GO" id="GO:0009435">
    <property type="term" value="P:NAD+ biosynthetic process"/>
    <property type="evidence" value="ECO:0007669"/>
    <property type="project" value="UniProtKB-UniPathway"/>
</dbReference>
<name>A0A235BUC2_UNCW3</name>
<keyword evidence="2 6" id="KW-0436">Ligase</keyword>
<evidence type="ECO:0000256" key="2">
    <source>
        <dbReference type="ARBA" id="ARBA00022598"/>
    </source>
</evidence>
<dbReference type="EC" id="6.3.1.5" evidence="7"/>
<keyword evidence="3 6" id="KW-0547">Nucleotide-binding</keyword>
<dbReference type="NCBIfam" id="TIGR00552">
    <property type="entry name" value="nadE"/>
    <property type="match status" value="2"/>
</dbReference>
<protein>
    <recommendedName>
        <fullName evidence="7">NH(3)-dependent NAD(+) synthetase</fullName>
        <ecNumber evidence="7">6.3.1.5</ecNumber>
    </recommendedName>
</protein>
<dbReference type="InterPro" id="IPR022310">
    <property type="entry name" value="NAD/GMP_synthase"/>
</dbReference>
<dbReference type="Gene3D" id="3.40.50.620">
    <property type="entry name" value="HUPs"/>
    <property type="match status" value="1"/>
</dbReference>
<sequence length="312" mass="35324">MDIQTRLKALKSRMKIEPETLSVSLEGFIRKYMKELEREGVILGLSGGLDSAVVAALCKKAVGPEKTSALILPEKDTKKQHVQDALDFAKELGIKAKLLDITSYLKQIGIYKLFPLDKFAFPAKSKDTLVRKAYDFYKKKTGETPFSASLLGFENKEFGSYLGKSNAYYRAKHRMRMLLLYLYAESENRLVVGAANRSEARIGFFVKHGCDDAADIMPLLNLYKTQVRQLARYLDIPSNIIEKSPSPDIIPGITDKSAIGIPYEKLDLILLALEENWENHEIAEALELEEKKVVWVKDTTRKSAHMRTVYKP</sequence>
<keyword evidence="5 6" id="KW-0520">NAD</keyword>
<dbReference type="EMBL" id="NOZP01000090">
    <property type="protein sequence ID" value="OYD15649.1"/>
    <property type="molecule type" value="Genomic_DNA"/>
</dbReference>
<dbReference type="PANTHER" id="PTHR23090">
    <property type="entry name" value="NH 3 /GLUTAMINE-DEPENDENT NAD + SYNTHETASE"/>
    <property type="match status" value="1"/>
</dbReference>
<dbReference type="InterPro" id="IPR014729">
    <property type="entry name" value="Rossmann-like_a/b/a_fold"/>
</dbReference>
<dbReference type="SUPFAM" id="SSF52402">
    <property type="entry name" value="Adenine nucleotide alpha hydrolases-like"/>
    <property type="match status" value="1"/>
</dbReference>
<comment type="caution">
    <text evidence="9">The sequence shown here is derived from an EMBL/GenBank/DDBJ whole genome shotgun (WGS) entry which is preliminary data.</text>
</comment>
<proteinExistence type="inferred from homology"/>
<evidence type="ECO:0000313" key="9">
    <source>
        <dbReference type="EMBL" id="OYD15649.1"/>
    </source>
</evidence>
<reference evidence="9 10" key="1">
    <citation type="submission" date="2017-07" db="EMBL/GenBank/DDBJ databases">
        <title>Recovery of genomes from metagenomes via a dereplication, aggregation, and scoring strategy.</title>
        <authorList>
            <person name="Sieber C.M."/>
            <person name="Probst A.J."/>
            <person name="Sharrar A."/>
            <person name="Thomas B.C."/>
            <person name="Hess M."/>
            <person name="Tringe S.G."/>
            <person name="Banfield J.F."/>
        </authorList>
    </citation>
    <scope>NUCLEOTIDE SEQUENCE [LARGE SCALE GENOMIC DNA]</scope>
    <source>
        <strain evidence="9">JGI_Cruoil_03_51_56</strain>
    </source>
</reference>
<evidence type="ECO:0000259" key="8">
    <source>
        <dbReference type="Pfam" id="PF02540"/>
    </source>
</evidence>
<comment type="similarity">
    <text evidence="6">Belongs to the NAD synthetase family.</text>
</comment>
<comment type="catalytic activity">
    <reaction evidence="7">
        <text>deamido-NAD(+) + NH4(+) + ATP = AMP + diphosphate + NAD(+) + H(+)</text>
        <dbReference type="Rhea" id="RHEA:21188"/>
        <dbReference type="ChEBI" id="CHEBI:15378"/>
        <dbReference type="ChEBI" id="CHEBI:28938"/>
        <dbReference type="ChEBI" id="CHEBI:30616"/>
        <dbReference type="ChEBI" id="CHEBI:33019"/>
        <dbReference type="ChEBI" id="CHEBI:57540"/>
        <dbReference type="ChEBI" id="CHEBI:58437"/>
        <dbReference type="ChEBI" id="CHEBI:456215"/>
        <dbReference type="EC" id="6.3.1.5"/>
    </reaction>
</comment>
<dbReference type="CDD" id="cd00553">
    <property type="entry name" value="NAD_synthase"/>
    <property type="match status" value="1"/>
</dbReference>
<gene>
    <name evidence="9" type="ORF">CH330_05285</name>
</gene>
<keyword evidence="4 6" id="KW-0067">ATP-binding</keyword>
<evidence type="ECO:0000256" key="4">
    <source>
        <dbReference type="ARBA" id="ARBA00022840"/>
    </source>
</evidence>
<dbReference type="GO" id="GO:0005737">
    <property type="term" value="C:cytoplasm"/>
    <property type="evidence" value="ECO:0007669"/>
    <property type="project" value="InterPro"/>
</dbReference>
<dbReference type="GO" id="GO:0005524">
    <property type="term" value="F:ATP binding"/>
    <property type="evidence" value="ECO:0007669"/>
    <property type="project" value="UniProtKB-KW"/>
</dbReference>
<comment type="pathway">
    <text evidence="1">Cofactor biosynthesis; NAD(+) biosynthesis.</text>
</comment>
<evidence type="ECO:0000256" key="7">
    <source>
        <dbReference type="RuleBase" id="RU003812"/>
    </source>
</evidence>
<dbReference type="PANTHER" id="PTHR23090:SF9">
    <property type="entry name" value="GLUTAMINE-DEPENDENT NAD(+) SYNTHETASE"/>
    <property type="match status" value="1"/>
</dbReference>
<dbReference type="GO" id="GO:0003952">
    <property type="term" value="F:NAD+ synthase (glutamine-hydrolyzing) activity"/>
    <property type="evidence" value="ECO:0007669"/>
    <property type="project" value="InterPro"/>
</dbReference>
<evidence type="ECO:0000256" key="1">
    <source>
        <dbReference type="ARBA" id="ARBA00004790"/>
    </source>
</evidence>